<evidence type="ECO:0000313" key="2">
    <source>
        <dbReference type="Proteomes" id="UP000886653"/>
    </source>
</evidence>
<dbReference type="AlphaFoldDB" id="A0A9P6NBU7"/>
<gene>
    <name evidence="1" type="ORF">CROQUDRAFT_681088</name>
</gene>
<comment type="caution">
    <text evidence="1">The sequence shown here is derived from an EMBL/GenBank/DDBJ whole genome shotgun (WGS) entry which is preliminary data.</text>
</comment>
<dbReference type="EMBL" id="MU167339">
    <property type="protein sequence ID" value="KAG0142737.1"/>
    <property type="molecule type" value="Genomic_DNA"/>
</dbReference>
<keyword evidence="2" id="KW-1185">Reference proteome</keyword>
<organism evidence="1 2">
    <name type="scientific">Cronartium quercuum f. sp. fusiforme G11</name>
    <dbReference type="NCBI Taxonomy" id="708437"/>
    <lineage>
        <taxon>Eukaryota</taxon>
        <taxon>Fungi</taxon>
        <taxon>Dikarya</taxon>
        <taxon>Basidiomycota</taxon>
        <taxon>Pucciniomycotina</taxon>
        <taxon>Pucciniomycetes</taxon>
        <taxon>Pucciniales</taxon>
        <taxon>Coleosporiaceae</taxon>
        <taxon>Cronartium</taxon>
    </lineage>
</organism>
<name>A0A9P6NBU7_9BASI</name>
<evidence type="ECO:0000313" key="1">
    <source>
        <dbReference type="EMBL" id="KAG0142737.1"/>
    </source>
</evidence>
<proteinExistence type="predicted"/>
<accession>A0A9P6NBU7</accession>
<protein>
    <submittedName>
        <fullName evidence="1">Uncharacterized protein</fullName>
    </submittedName>
</protein>
<reference evidence="1" key="1">
    <citation type="submission" date="2013-11" db="EMBL/GenBank/DDBJ databases">
        <title>Genome sequence of the fusiform rust pathogen reveals effectors for host alternation and coevolution with pine.</title>
        <authorList>
            <consortium name="DOE Joint Genome Institute"/>
            <person name="Smith K."/>
            <person name="Pendleton A."/>
            <person name="Kubisiak T."/>
            <person name="Anderson C."/>
            <person name="Salamov A."/>
            <person name="Aerts A."/>
            <person name="Riley R."/>
            <person name="Clum A."/>
            <person name="Lindquist E."/>
            <person name="Ence D."/>
            <person name="Campbell M."/>
            <person name="Kronenberg Z."/>
            <person name="Feau N."/>
            <person name="Dhillon B."/>
            <person name="Hamelin R."/>
            <person name="Burleigh J."/>
            <person name="Smith J."/>
            <person name="Yandell M."/>
            <person name="Nelson C."/>
            <person name="Grigoriev I."/>
            <person name="Davis J."/>
        </authorList>
    </citation>
    <scope>NUCLEOTIDE SEQUENCE</scope>
    <source>
        <strain evidence="1">G11</strain>
    </source>
</reference>
<feature type="non-terminal residue" evidence="1">
    <location>
        <position position="1"/>
    </location>
</feature>
<dbReference type="Proteomes" id="UP000886653">
    <property type="component" value="Unassembled WGS sequence"/>
</dbReference>
<sequence length="53" mass="6253">HYRSLVDKELEAVVQAAPLVLFEFLTSEKKRLWTLLCHLCLYALQTKLEHLIE</sequence>